<dbReference type="Pfam" id="PF25806">
    <property type="entry name" value="RHH_ERCC6L2"/>
    <property type="match status" value="1"/>
</dbReference>
<dbReference type="STRING" id="307972.A0A2G8KTM8"/>
<feature type="compositionally biased region" description="Basic and acidic residues" evidence="1">
    <location>
        <begin position="203"/>
        <end position="212"/>
    </location>
</feature>
<proteinExistence type="predicted"/>
<dbReference type="InterPro" id="IPR057931">
    <property type="entry name" value="RHH_ERCC6L2"/>
</dbReference>
<dbReference type="OrthoDB" id="448448at2759"/>
<feature type="region of interest" description="Disordered" evidence="1">
    <location>
        <begin position="1"/>
        <end position="41"/>
    </location>
</feature>
<evidence type="ECO:0000313" key="4">
    <source>
        <dbReference type="Proteomes" id="UP000230750"/>
    </source>
</evidence>
<protein>
    <recommendedName>
        <fullName evidence="2">ERCC6L2-like ribbon-helix-helix domain-containing protein</fullName>
    </recommendedName>
</protein>
<dbReference type="Proteomes" id="UP000230750">
    <property type="component" value="Unassembled WGS sequence"/>
</dbReference>
<feature type="compositionally biased region" description="Basic and acidic residues" evidence="1">
    <location>
        <begin position="278"/>
        <end position="305"/>
    </location>
</feature>
<reference evidence="3 4" key="1">
    <citation type="journal article" date="2017" name="PLoS Biol.">
        <title>The sea cucumber genome provides insights into morphological evolution and visceral regeneration.</title>
        <authorList>
            <person name="Zhang X."/>
            <person name="Sun L."/>
            <person name="Yuan J."/>
            <person name="Sun Y."/>
            <person name="Gao Y."/>
            <person name="Zhang L."/>
            <person name="Li S."/>
            <person name="Dai H."/>
            <person name="Hamel J.F."/>
            <person name="Liu C."/>
            <person name="Yu Y."/>
            <person name="Liu S."/>
            <person name="Lin W."/>
            <person name="Guo K."/>
            <person name="Jin S."/>
            <person name="Xu P."/>
            <person name="Storey K.B."/>
            <person name="Huan P."/>
            <person name="Zhang T."/>
            <person name="Zhou Y."/>
            <person name="Zhang J."/>
            <person name="Lin C."/>
            <person name="Li X."/>
            <person name="Xing L."/>
            <person name="Huo D."/>
            <person name="Sun M."/>
            <person name="Wang L."/>
            <person name="Mercier A."/>
            <person name="Li F."/>
            <person name="Yang H."/>
            <person name="Xiang J."/>
        </authorList>
    </citation>
    <scope>NUCLEOTIDE SEQUENCE [LARGE SCALE GENOMIC DNA]</scope>
    <source>
        <strain evidence="3">Shaxun</strain>
        <tissue evidence="3">Muscle</tissue>
    </source>
</reference>
<sequence length="416" mass="47100">MVDEDAGTGDVRRVDEADGSTDTTSSQSYGDPESKVFRDRWSRVEDHVSKTALADVYDNHRYSQEPAFCRVPALEKKSSSESDDVELKQLKPTLNTTKSLASNSKSVDTMSSKSTQQKRKEGTTLATFRSGETTIFVGQTPSGIRREQFKDMAKVLDFSSVDTLAYTIATGTEGTCKDLLHRYYQTKYPSLVVERYLEVSKEESMVDQRVTEGSKASQKSKIPVKAINAPKPRKRGGKYRRQWKKPEGIGKFNSDNSSSSEDDRQTVGDHTRRKKRSKEISEKTRNEFDEFEKMKESFEGDDQKVTSDANSSLIERKPRPSYPLRREPNRNKVRIGDANITENEGIMCNTYSSELYTRTTNLSNLVDRSDQSRENNGLNNSDIITRQMKSTSDIDLNLDQDSGKSTSLSFLDEIFF</sequence>
<feature type="compositionally biased region" description="Basic and acidic residues" evidence="1">
    <location>
        <begin position="32"/>
        <end position="41"/>
    </location>
</feature>
<feature type="domain" description="ERCC6L2-like ribbon-helix-helix" evidence="2">
    <location>
        <begin position="140"/>
        <end position="212"/>
    </location>
</feature>
<feature type="compositionally biased region" description="Basic and acidic residues" evidence="1">
    <location>
        <begin position="261"/>
        <end position="270"/>
    </location>
</feature>
<feature type="compositionally biased region" description="Polar residues" evidence="1">
    <location>
        <begin position="92"/>
        <end position="115"/>
    </location>
</feature>
<feature type="compositionally biased region" description="Basic and acidic residues" evidence="1">
    <location>
        <begin position="314"/>
        <end position="327"/>
    </location>
</feature>
<feature type="compositionally biased region" description="Polar residues" evidence="1">
    <location>
        <begin position="20"/>
        <end position="29"/>
    </location>
</feature>
<organism evidence="3 4">
    <name type="scientific">Stichopus japonicus</name>
    <name type="common">Sea cucumber</name>
    <dbReference type="NCBI Taxonomy" id="307972"/>
    <lineage>
        <taxon>Eukaryota</taxon>
        <taxon>Metazoa</taxon>
        <taxon>Echinodermata</taxon>
        <taxon>Eleutherozoa</taxon>
        <taxon>Echinozoa</taxon>
        <taxon>Holothuroidea</taxon>
        <taxon>Aspidochirotacea</taxon>
        <taxon>Aspidochirotida</taxon>
        <taxon>Stichopodidae</taxon>
        <taxon>Apostichopus</taxon>
    </lineage>
</organism>
<evidence type="ECO:0000259" key="2">
    <source>
        <dbReference type="Pfam" id="PF25806"/>
    </source>
</evidence>
<feature type="region of interest" description="Disordered" evidence="1">
    <location>
        <begin position="203"/>
        <end position="327"/>
    </location>
</feature>
<feature type="region of interest" description="Disordered" evidence="1">
    <location>
        <begin position="92"/>
        <end position="122"/>
    </location>
</feature>
<evidence type="ECO:0000313" key="3">
    <source>
        <dbReference type="EMBL" id="PIK51290.1"/>
    </source>
</evidence>
<feature type="compositionally biased region" description="Basic residues" evidence="1">
    <location>
        <begin position="231"/>
        <end position="243"/>
    </location>
</feature>
<gene>
    <name evidence="3" type="ORF">BSL78_11810</name>
</gene>
<keyword evidence="4" id="KW-1185">Reference proteome</keyword>
<dbReference type="EMBL" id="MRZV01000380">
    <property type="protein sequence ID" value="PIK51290.1"/>
    <property type="molecule type" value="Genomic_DNA"/>
</dbReference>
<name>A0A2G8KTM8_STIJA</name>
<dbReference type="AlphaFoldDB" id="A0A2G8KTM8"/>
<comment type="caution">
    <text evidence="3">The sequence shown here is derived from an EMBL/GenBank/DDBJ whole genome shotgun (WGS) entry which is preliminary data.</text>
</comment>
<accession>A0A2G8KTM8</accession>
<evidence type="ECO:0000256" key="1">
    <source>
        <dbReference type="SAM" id="MobiDB-lite"/>
    </source>
</evidence>